<evidence type="ECO:0000313" key="1">
    <source>
        <dbReference type="EMBL" id="JAP96532.1"/>
    </source>
</evidence>
<gene>
    <name evidence="1" type="ORF">TPC1_10102</name>
</gene>
<feature type="non-terminal residue" evidence="1">
    <location>
        <position position="175"/>
    </location>
</feature>
<dbReference type="EMBL" id="GDID01000074">
    <property type="protein sequence ID" value="JAP96532.1"/>
    <property type="molecule type" value="Transcribed_RNA"/>
</dbReference>
<accession>A0A146KIP9</accession>
<protein>
    <submittedName>
        <fullName evidence="1">Uncharacterized protein</fullName>
    </submittedName>
</protein>
<proteinExistence type="predicted"/>
<feature type="non-terminal residue" evidence="1">
    <location>
        <position position="1"/>
    </location>
</feature>
<organism evidence="1">
    <name type="scientific">Trepomonas sp. PC1</name>
    <dbReference type="NCBI Taxonomy" id="1076344"/>
    <lineage>
        <taxon>Eukaryota</taxon>
        <taxon>Metamonada</taxon>
        <taxon>Diplomonadida</taxon>
        <taxon>Hexamitidae</taxon>
        <taxon>Hexamitinae</taxon>
        <taxon>Trepomonas</taxon>
    </lineage>
</organism>
<reference evidence="1" key="1">
    <citation type="submission" date="2015-07" db="EMBL/GenBank/DDBJ databases">
        <title>Adaptation to a free-living lifestyle via gene acquisitions in the diplomonad Trepomonas sp. PC1.</title>
        <authorList>
            <person name="Xu F."/>
            <person name="Jerlstrom-Hultqvist J."/>
            <person name="Kolisko M."/>
            <person name="Simpson A.G.B."/>
            <person name="Roger A.J."/>
            <person name="Svard S.G."/>
            <person name="Andersson J.O."/>
        </authorList>
    </citation>
    <scope>NUCLEOTIDE SEQUENCE</scope>
    <source>
        <strain evidence="1">PC1</strain>
    </source>
</reference>
<name>A0A146KIP9_9EUKA</name>
<sequence length="175" mass="20759">KKVLTLQIARFQFLAAKKQLTSKMFYLSQQNSFSLTQLPEKVKSYLKKQTLENAVEIQSNLFLMAKGLKSLHFAFKRHLFYLQCEQRGYKSLLKSSFRGFTFKVAKQAAEEKKLSMQLEQERLLRIAFYKLKFESNQMFPATQKVKSDQIFKLVVIRRQIQAWRQLITDLKAKYK</sequence>
<dbReference type="AlphaFoldDB" id="A0A146KIP9"/>